<evidence type="ECO:0000256" key="4">
    <source>
        <dbReference type="ARBA" id="ARBA00023136"/>
    </source>
</evidence>
<evidence type="ECO:0000313" key="6">
    <source>
        <dbReference type="EMBL" id="KAL2849332.1"/>
    </source>
</evidence>
<evidence type="ECO:0000256" key="2">
    <source>
        <dbReference type="ARBA" id="ARBA00022692"/>
    </source>
</evidence>
<protein>
    <submittedName>
        <fullName evidence="6">Uncharacterized protein</fullName>
    </submittedName>
</protein>
<comment type="subcellular location">
    <subcellularLocation>
        <location evidence="1">Membrane</location>
        <topology evidence="1">Multi-pass membrane protein</topology>
    </subcellularLocation>
</comment>
<evidence type="ECO:0000256" key="5">
    <source>
        <dbReference type="SAM" id="Phobius"/>
    </source>
</evidence>
<evidence type="ECO:0000256" key="1">
    <source>
        <dbReference type="ARBA" id="ARBA00004141"/>
    </source>
</evidence>
<keyword evidence="2 5" id="KW-0812">Transmembrane</keyword>
<dbReference type="EMBL" id="JBFXLR010000023">
    <property type="protein sequence ID" value="KAL2849332.1"/>
    <property type="molecule type" value="Genomic_DNA"/>
</dbReference>
<feature type="transmembrane region" description="Helical" evidence="5">
    <location>
        <begin position="469"/>
        <end position="488"/>
    </location>
</feature>
<keyword evidence="3 5" id="KW-1133">Transmembrane helix</keyword>
<feature type="transmembrane region" description="Helical" evidence="5">
    <location>
        <begin position="437"/>
        <end position="457"/>
    </location>
</feature>
<dbReference type="Gene3D" id="1.20.58.340">
    <property type="entry name" value="Magnesium transport protein CorA, transmembrane region"/>
    <property type="match status" value="1"/>
</dbReference>
<dbReference type="InterPro" id="IPR002523">
    <property type="entry name" value="MgTranspt_CorA/ZnTranspt_ZntB"/>
</dbReference>
<proteinExistence type="predicted"/>
<sequence length="512" mass="58939">MENEKIKWFRNSSMSYREFVQAQKHKNPCLAGLSNFLFDTDSDRRPCRILQLDFSSDAEGTQPDFEHVNPKELQDTVQDGKERRRILIIEDLRRDVIEVLGSAYAIDPVFFASHIHAPFRQMDSQTPNLALLPSRQQGHNFVNFHYHRAVVLKSNVENENRLIRDMNVERKIAVLLPVEMTRLALVQHACSVILCQRKEDGNGWLCVILVDGPISSDYLDVQYENENNKDHELRKRASRITSRLFQDGYEDFIIPSFIDKKSACGEAQLSRTSLLDDLRYYWNRQIPQQFDPSKPTLFTLSVYPLKIIAAEWNSYMAGMSYHLKRHEYALEAFDQRVAELDKLDEELRSLQAWRRRSLASEHKIASIKRFLALYNPQPEHHTGILALNHGARLREDYVYLADTLNDLSRRLQNMLPVVTSLVQISDSRRSLAESANVNRLTSLAIIFAPLSFTTGLFSMDTINGPGGTHFWVFFAVAIPITIVVFFLARPPACILRWISTRGRRSQGASVNV</sequence>
<dbReference type="Pfam" id="PF01544">
    <property type="entry name" value="CorA"/>
    <property type="match status" value="1"/>
</dbReference>
<keyword evidence="7" id="KW-1185">Reference proteome</keyword>
<dbReference type="SUPFAM" id="SSF144083">
    <property type="entry name" value="Magnesium transport protein CorA, transmembrane region"/>
    <property type="match status" value="1"/>
</dbReference>
<dbReference type="Proteomes" id="UP001610444">
    <property type="component" value="Unassembled WGS sequence"/>
</dbReference>
<reference evidence="6 7" key="1">
    <citation type="submission" date="2024-07" db="EMBL/GenBank/DDBJ databases">
        <title>Section-level genome sequencing and comparative genomics of Aspergillus sections Usti and Cavernicolus.</title>
        <authorList>
            <consortium name="Lawrence Berkeley National Laboratory"/>
            <person name="Nybo J.L."/>
            <person name="Vesth T.C."/>
            <person name="Theobald S."/>
            <person name="Frisvad J.C."/>
            <person name="Larsen T.O."/>
            <person name="Kjaerboelling I."/>
            <person name="Rothschild-Mancinelli K."/>
            <person name="Lyhne E.K."/>
            <person name="Kogle M.E."/>
            <person name="Barry K."/>
            <person name="Clum A."/>
            <person name="Na H."/>
            <person name="Ledsgaard L."/>
            <person name="Lin J."/>
            <person name="Lipzen A."/>
            <person name="Kuo A."/>
            <person name="Riley R."/>
            <person name="Mondo S."/>
            <person name="LaButti K."/>
            <person name="Haridas S."/>
            <person name="Pangalinan J."/>
            <person name="Salamov A.A."/>
            <person name="Simmons B.A."/>
            <person name="Magnuson J.K."/>
            <person name="Chen J."/>
            <person name="Drula E."/>
            <person name="Henrissat B."/>
            <person name="Wiebenga A."/>
            <person name="Lubbers R.J."/>
            <person name="Gomes A.C."/>
            <person name="Macurrencykelacurrency M.R."/>
            <person name="Stajich J."/>
            <person name="Grigoriev I.V."/>
            <person name="Mortensen U.H."/>
            <person name="De vries R.P."/>
            <person name="Baker S.E."/>
            <person name="Andersen M.R."/>
        </authorList>
    </citation>
    <scope>NUCLEOTIDE SEQUENCE [LARGE SCALE GENOMIC DNA]</scope>
    <source>
        <strain evidence="6 7">CBS 756.74</strain>
    </source>
</reference>
<dbReference type="GeneID" id="98163154"/>
<organism evidence="6 7">
    <name type="scientific">Aspergillus pseudodeflectus</name>
    <dbReference type="NCBI Taxonomy" id="176178"/>
    <lineage>
        <taxon>Eukaryota</taxon>
        <taxon>Fungi</taxon>
        <taxon>Dikarya</taxon>
        <taxon>Ascomycota</taxon>
        <taxon>Pezizomycotina</taxon>
        <taxon>Eurotiomycetes</taxon>
        <taxon>Eurotiomycetidae</taxon>
        <taxon>Eurotiales</taxon>
        <taxon>Aspergillaceae</taxon>
        <taxon>Aspergillus</taxon>
        <taxon>Aspergillus subgen. Nidulantes</taxon>
    </lineage>
</organism>
<evidence type="ECO:0000256" key="3">
    <source>
        <dbReference type="ARBA" id="ARBA00022989"/>
    </source>
</evidence>
<evidence type="ECO:0000313" key="7">
    <source>
        <dbReference type="Proteomes" id="UP001610444"/>
    </source>
</evidence>
<comment type="caution">
    <text evidence="6">The sequence shown here is derived from an EMBL/GenBank/DDBJ whole genome shotgun (WGS) entry which is preliminary data.</text>
</comment>
<accession>A0ABR4KBD6</accession>
<gene>
    <name evidence="6" type="ORF">BJX68DRAFT_276047</name>
</gene>
<name>A0ABR4KBD6_9EURO</name>
<keyword evidence="4 5" id="KW-0472">Membrane</keyword>
<dbReference type="RefSeq" id="XP_070898719.1">
    <property type="nucleotide sequence ID" value="XM_071047990.1"/>
</dbReference>
<dbReference type="InterPro" id="IPR045863">
    <property type="entry name" value="CorA_TM1_TM2"/>
</dbReference>